<feature type="region of interest" description="Disordered" evidence="1">
    <location>
        <begin position="76"/>
        <end position="102"/>
    </location>
</feature>
<dbReference type="EMBL" id="HE575321">
    <property type="protein sequence ID" value="CCC92259.1"/>
    <property type="molecule type" value="Genomic_DNA"/>
</dbReference>
<accession>G0US96</accession>
<reference evidence="2" key="1">
    <citation type="journal article" date="2012" name="Proc. Natl. Acad. Sci. U.S.A.">
        <title>Antigenic diversity is generated by distinct evolutionary mechanisms in African trypanosome species.</title>
        <authorList>
            <person name="Jackson A.P."/>
            <person name="Berry A."/>
            <person name="Aslett M."/>
            <person name="Allison H.C."/>
            <person name="Burton P."/>
            <person name="Vavrova-Anderson J."/>
            <person name="Brown R."/>
            <person name="Browne H."/>
            <person name="Corton N."/>
            <person name="Hauser H."/>
            <person name="Gamble J."/>
            <person name="Gilderthorp R."/>
            <person name="Marcello L."/>
            <person name="McQuillan J."/>
            <person name="Otto T.D."/>
            <person name="Quail M.A."/>
            <person name="Sanders M.J."/>
            <person name="van Tonder A."/>
            <person name="Ginger M.L."/>
            <person name="Field M.C."/>
            <person name="Barry J.D."/>
            <person name="Hertz-Fowler C."/>
            <person name="Berriman M."/>
        </authorList>
    </citation>
    <scope>NUCLEOTIDE SEQUENCE</scope>
    <source>
        <strain evidence="2">IL3000</strain>
    </source>
</reference>
<evidence type="ECO:0000313" key="2">
    <source>
        <dbReference type="EMBL" id="CCC92259.1"/>
    </source>
</evidence>
<protein>
    <submittedName>
        <fullName evidence="2">Uncharacterized protein</fullName>
    </submittedName>
</protein>
<evidence type="ECO:0000256" key="1">
    <source>
        <dbReference type="SAM" id="MobiDB-lite"/>
    </source>
</evidence>
<gene>
    <name evidence="2" type="ORF">TCIL3000_8_4810</name>
</gene>
<proteinExistence type="predicted"/>
<organism evidence="2">
    <name type="scientific">Trypanosoma congolense (strain IL3000)</name>
    <dbReference type="NCBI Taxonomy" id="1068625"/>
    <lineage>
        <taxon>Eukaryota</taxon>
        <taxon>Discoba</taxon>
        <taxon>Euglenozoa</taxon>
        <taxon>Kinetoplastea</taxon>
        <taxon>Metakinetoplastina</taxon>
        <taxon>Trypanosomatida</taxon>
        <taxon>Trypanosomatidae</taxon>
        <taxon>Trypanosoma</taxon>
        <taxon>Nannomonas</taxon>
    </lineage>
</organism>
<dbReference type="AlphaFoldDB" id="G0US96"/>
<name>G0US96_TRYCI</name>
<sequence length="117" mass="13615">MRINGEYAGEEEEKRTSVHPLACARKTKMVRIEKVRRYTLPQRSVCTNRKGIKGYVSPSHSSIPCFVPRPCKTMKRKKTAENKKYGKRNKNQGNYRNVKEGKKGWISPHEQIMGLFF</sequence>